<dbReference type="SUPFAM" id="SSF54909">
    <property type="entry name" value="Dimeric alpha+beta barrel"/>
    <property type="match status" value="1"/>
</dbReference>
<protein>
    <submittedName>
        <fullName evidence="3">NIPSNAP family protein</fullName>
    </submittedName>
</protein>
<gene>
    <name evidence="3" type="ORF">ABOZ73_02475</name>
</gene>
<evidence type="ECO:0000313" key="3">
    <source>
        <dbReference type="EMBL" id="XDO97303.1"/>
    </source>
</evidence>
<feature type="domain" description="NIPSNAP" evidence="2">
    <location>
        <begin position="37"/>
        <end position="139"/>
    </location>
</feature>
<dbReference type="Gene3D" id="3.30.70.100">
    <property type="match status" value="1"/>
</dbReference>
<name>A0AB39KUD1_9CAUL</name>
<keyword evidence="1" id="KW-0732">Signal</keyword>
<evidence type="ECO:0000259" key="2">
    <source>
        <dbReference type="Pfam" id="PF07978"/>
    </source>
</evidence>
<feature type="signal peptide" evidence="1">
    <location>
        <begin position="1"/>
        <end position="28"/>
    </location>
</feature>
<proteinExistence type="predicted"/>
<accession>A0AB39KUD1</accession>
<dbReference type="InterPro" id="IPR011008">
    <property type="entry name" value="Dimeric_a/b-barrel"/>
</dbReference>
<dbReference type="EMBL" id="CP158375">
    <property type="protein sequence ID" value="XDO97303.1"/>
    <property type="molecule type" value="Genomic_DNA"/>
</dbReference>
<evidence type="ECO:0000256" key="1">
    <source>
        <dbReference type="SAM" id="SignalP"/>
    </source>
</evidence>
<dbReference type="Pfam" id="PF07978">
    <property type="entry name" value="NIPSNAP"/>
    <property type="match status" value="1"/>
</dbReference>
<dbReference type="RefSeq" id="WP_369060431.1">
    <property type="nucleotide sequence ID" value="NZ_CP158375.1"/>
</dbReference>
<sequence length="143" mass="16574">MSARSTIRLTRRLLMGVTAILPAFPALAAAEASPIHQLRVYEIFEGNKAAFHERFRDHAVRIMERHGFDIVAMWEAKTPARTEFVYILKWPDEATMKDRWAQFMADEEWAAIKRRTAARHGRLVGEIEERVLRLTDYSPRPPA</sequence>
<reference evidence="3" key="1">
    <citation type="submission" date="2024-06" db="EMBL/GenBank/DDBJ databases">
        <title>Caulobacter inopinatus, sp. nov.</title>
        <authorList>
            <person name="Donachie S.P."/>
        </authorList>
    </citation>
    <scope>NUCLEOTIDE SEQUENCE</scope>
    <source>
        <strain evidence="3">73W</strain>
    </source>
</reference>
<organism evidence="3">
    <name type="scientific">Caulobacter sp. 73W</name>
    <dbReference type="NCBI Taxonomy" id="3161137"/>
    <lineage>
        <taxon>Bacteria</taxon>
        <taxon>Pseudomonadati</taxon>
        <taxon>Pseudomonadota</taxon>
        <taxon>Alphaproteobacteria</taxon>
        <taxon>Caulobacterales</taxon>
        <taxon>Caulobacteraceae</taxon>
        <taxon>Caulobacter</taxon>
    </lineage>
</organism>
<dbReference type="AlphaFoldDB" id="A0AB39KUD1"/>
<feature type="chain" id="PRO_5044304745" evidence="1">
    <location>
        <begin position="29"/>
        <end position="143"/>
    </location>
</feature>
<dbReference type="InterPro" id="IPR012577">
    <property type="entry name" value="NIPSNAP"/>
</dbReference>